<dbReference type="RefSeq" id="WP_161344391.1">
    <property type="nucleotide sequence ID" value="NZ_BMGW01000003.1"/>
</dbReference>
<dbReference type="EMBL" id="WWNR01000003">
    <property type="protein sequence ID" value="MZQ88614.1"/>
    <property type="molecule type" value="Genomic_DNA"/>
</dbReference>
<proteinExistence type="predicted"/>
<comment type="caution">
    <text evidence="3">The sequence shown here is derived from an EMBL/GenBank/DDBJ whole genome shotgun (WGS) entry which is preliminary data.</text>
</comment>
<evidence type="ECO:0000313" key="3">
    <source>
        <dbReference type="EMBL" id="MZQ88614.1"/>
    </source>
</evidence>
<dbReference type="OrthoDB" id="7831317at2"/>
<evidence type="ECO:0000256" key="1">
    <source>
        <dbReference type="SAM" id="MobiDB-lite"/>
    </source>
</evidence>
<dbReference type="InterPro" id="IPR009839">
    <property type="entry name" value="SseB_N"/>
</dbReference>
<name>A0A6L8VEM2_9RHOB</name>
<dbReference type="Pfam" id="PF07179">
    <property type="entry name" value="SseB"/>
    <property type="match status" value="1"/>
</dbReference>
<accession>A0A6L8VEM2</accession>
<sequence length="265" mass="27744">MTDTTILDLAHAAMSAAPEDDAARLRFYERIADAELFVLLEEDPAGDQITPQVFALEDGQFVLAFDLEERLSAFTEAPAPYAALPGRVVVRMLAGQGIGLGLNLGVAPSEMLLPAEALVWLVQTLDAGPQAVEAVPERFHPPAQLPQALLTALDAKLALAAGLAVQALLAGVSYAGGRRGHMLAFLGARPEAHPALAHAVAEALTFSGVEAGEIDVTFLDPASPAARQMAAVALRFDLPQPAEETEQVLSPAAPGMDPAKPPILR</sequence>
<evidence type="ECO:0000259" key="2">
    <source>
        <dbReference type="Pfam" id="PF07179"/>
    </source>
</evidence>
<feature type="domain" description="SseB protein N-terminal" evidence="2">
    <location>
        <begin position="12"/>
        <end position="118"/>
    </location>
</feature>
<reference evidence="3 4" key="1">
    <citation type="submission" date="2020-01" db="EMBL/GenBank/DDBJ databases">
        <title>Frigidibacter albus SP32T (=CGMCC 1.13995T).</title>
        <authorList>
            <person name="Liao X."/>
        </authorList>
    </citation>
    <scope>NUCLEOTIDE SEQUENCE [LARGE SCALE GENOMIC DNA]</scope>
    <source>
        <strain evidence="3 4">SP32</strain>
    </source>
</reference>
<dbReference type="Proteomes" id="UP000477083">
    <property type="component" value="Unassembled WGS sequence"/>
</dbReference>
<organism evidence="3 4">
    <name type="scientific">Frigidibacter albus</name>
    <dbReference type="NCBI Taxonomy" id="1465486"/>
    <lineage>
        <taxon>Bacteria</taxon>
        <taxon>Pseudomonadati</taxon>
        <taxon>Pseudomonadota</taxon>
        <taxon>Alphaproteobacteria</taxon>
        <taxon>Rhodobacterales</taxon>
        <taxon>Paracoccaceae</taxon>
        <taxon>Frigidibacter</taxon>
    </lineage>
</organism>
<feature type="region of interest" description="Disordered" evidence="1">
    <location>
        <begin position="243"/>
        <end position="265"/>
    </location>
</feature>
<gene>
    <name evidence="3" type="ORF">GS660_05845</name>
</gene>
<keyword evidence="4" id="KW-1185">Reference proteome</keyword>
<dbReference type="AlphaFoldDB" id="A0A6L8VEM2"/>
<evidence type="ECO:0000313" key="4">
    <source>
        <dbReference type="Proteomes" id="UP000477083"/>
    </source>
</evidence>
<protein>
    <submittedName>
        <fullName evidence="3">SseB family protein</fullName>
    </submittedName>
</protein>